<dbReference type="PATRIC" id="fig|231023.4.peg.2369"/>
<dbReference type="KEGG" id="ppi:YSA_04912"/>
<protein>
    <submittedName>
        <fullName evidence="1">Uncharacterized protein</fullName>
    </submittedName>
</protein>
<dbReference type="HOGENOM" id="CLU_3156842_0_0_6"/>
<evidence type="ECO:0000313" key="2">
    <source>
        <dbReference type="Proteomes" id="UP000005268"/>
    </source>
</evidence>
<reference evidence="1 2" key="1">
    <citation type="journal article" date="2012" name="J. Bacteriol.">
        <title>Complete Genome Sequence of the Naphthalene-Degrading Pseudomonas putida Strain ND6.</title>
        <authorList>
            <person name="Li S."/>
            <person name="Zhao H."/>
            <person name="Li Y."/>
            <person name="Niu S."/>
            <person name="Cai B."/>
        </authorList>
    </citation>
    <scope>NUCLEOTIDE SEQUENCE [LARGE SCALE GENOMIC DNA]</scope>
    <source>
        <strain evidence="1 2">ND6</strain>
    </source>
</reference>
<evidence type="ECO:0000313" key="1">
    <source>
        <dbReference type="EMBL" id="AFK69428.1"/>
    </source>
</evidence>
<organism evidence="1 2">
    <name type="scientific">Pseudomonas putida ND6</name>
    <dbReference type="NCBI Taxonomy" id="231023"/>
    <lineage>
        <taxon>Bacteria</taxon>
        <taxon>Pseudomonadati</taxon>
        <taxon>Pseudomonadota</taxon>
        <taxon>Gammaproteobacteria</taxon>
        <taxon>Pseudomonadales</taxon>
        <taxon>Pseudomonadaceae</taxon>
        <taxon>Pseudomonas</taxon>
    </lineage>
</organism>
<proteinExistence type="predicted"/>
<accession>I3UVA7</accession>
<name>I3UVA7_PSEPU</name>
<dbReference type="AlphaFoldDB" id="I3UVA7"/>
<sequence>MAPILGLKVFLRPMLLHANLCTNGIVFHVTPIDIRACSILVRAGRCAS</sequence>
<dbReference type="Proteomes" id="UP000005268">
    <property type="component" value="Chromosome"/>
</dbReference>
<dbReference type="EMBL" id="CP003588">
    <property type="protein sequence ID" value="AFK69428.1"/>
    <property type="molecule type" value="Genomic_DNA"/>
</dbReference>
<gene>
    <name evidence="1" type="ORF">YSA_04912</name>
</gene>